<organism evidence="1 2">
    <name type="scientific">Rhabditophanes sp. KR3021</name>
    <dbReference type="NCBI Taxonomy" id="114890"/>
    <lineage>
        <taxon>Eukaryota</taxon>
        <taxon>Metazoa</taxon>
        <taxon>Ecdysozoa</taxon>
        <taxon>Nematoda</taxon>
        <taxon>Chromadorea</taxon>
        <taxon>Rhabditida</taxon>
        <taxon>Tylenchina</taxon>
        <taxon>Panagrolaimomorpha</taxon>
        <taxon>Strongyloidoidea</taxon>
        <taxon>Alloionematidae</taxon>
        <taxon>Rhabditophanes</taxon>
    </lineage>
</organism>
<reference evidence="2" key="1">
    <citation type="submission" date="2016-11" db="UniProtKB">
        <authorList>
            <consortium name="WormBaseParasite"/>
        </authorList>
    </citation>
    <scope>IDENTIFICATION</scope>
    <source>
        <strain evidence="2">KR3021</strain>
    </source>
</reference>
<protein>
    <submittedName>
        <fullName evidence="2">Transcriptional regulator</fullName>
    </submittedName>
</protein>
<name>A0AC35TUE7_9BILA</name>
<dbReference type="Proteomes" id="UP000095286">
    <property type="component" value="Unplaced"/>
</dbReference>
<proteinExistence type="predicted"/>
<dbReference type="WBParaSite" id="RSKR_0000395200.1">
    <property type="protein sequence ID" value="RSKR_0000395200.1"/>
    <property type="gene ID" value="RSKR_0000395200"/>
</dbReference>
<accession>A0AC35TUE7</accession>
<evidence type="ECO:0000313" key="2">
    <source>
        <dbReference type="WBParaSite" id="RSKR_0000395200.1"/>
    </source>
</evidence>
<evidence type="ECO:0000313" key="1">
    <source>
        <dbReference type="Proteomes" id="UP000095286"/>
    </source>
</evidence>
<sequence>MSDQMTDYNKVVKLDKVRTEKENTMDEVFNAGQEMIAMYRRYATEELAGNIESILMDYLRGENTNSDSGNLSLQIAYQMFPEKKSRSQH</sequence>